<dbReference type="PANTHER" id="PTHR14454:SF5">
    <property type="entry name" value="GRB2-ASSOCIATED AND REGULATOR OF MAPK PROTEIN 2"/>
    <property type="match status" value="1"/>
</dbReference>
<dbReference type="Proteomes" id="UP000694427">
    <property type="component" value="Unplaced"/>
</dbReference>
<feature type="region of interest" description="Disordered" evidence="3">
    <location>
        <begin position="472"/>
        <end position="524"/>
    </location>
</feature>
<dbReference type="SUPFAM" id="SSF47769">
    <property type="entry name" value="SAM/Pointed domain"/>
    <property type="match status" value="1"/>
</dbReference>
<name>A0A8C1JRK6_CYPCA</name>
<organism evidence="5 6">
    <name type="scientific">Cyprinus carpio</name>
    <name type="common">Common carp</name>
    <dbReference type="NCBI Taxonomy" id="7962"/>
    <lineage>
        <taxon>Eukaryota</taxon>
        <taxon>Metazoa</taxon>
        <taxon>Chordata</taxon>
        <taxon>Craniata</taxon>
        <taxon>Vertebrata</taxon>
        <taxon>Euteleostomi</taxon>
        <taxon>Actinopterygii</taxon>
        <taxon>Neopterygii</taxon>
        <taxon>Teleostei</taxon>
        <taxon>Ostariophysi</taxon>
        <taxon>Cypriniformes</taxon>
        <taxon>Cyprinidae</taxon>
        <taxon>Cyprininae</taxon>
        <taxon>Cyprinus</taxon>
    </lineage>
</organism>
<feature type="compositionally biased region" description="Pro residues" evidence="3">
    <location>
        <begin position="482"/>
        <end position="495"/>
    </location>
</feature>
<evidence type="ECO:0000256" key="2">
    <source>
        <dbReference type="ARBA" id="ARBA00022553"/>
    </source>
</evidence>
<feature type="compositionally biased region" description="Basic and acidic residues" evidence="3">
    <location>
        <begin position="655"/>
        <end position="668"/>
    </location>
</feature>
<evidence type="ECO:0000259" key="4">
    <source>
        <dbReference type="Pfam" id="PF12736"/>
    </source>
</evidence>
<feature type="compositionally biased region" description="Polar residues" evidence="3">
    <location>
        <begin position="498"/>
        <end position="513"/>
    </location>
</feature>
<dbReference type="PANTHER" id="PTHR14454">
    <property type="entry name" value="GRB2-ASSOCIATED AND REGULATOR OF MAPK PROTEIN FAMILY MEMBER"/>
    <property type="match status" value="1"/>
</dbReference>
<dbReference type="Pfam" id="PF12736">
    <property type="entry name" value="CABIT"/>
    <property type="match status" value="1"/>
</dbReference>
<dbReference type="InterPro" id="IPR025946">
    <property type="entry name" value="CABIT_dom"/>
</dbReference>
<dbReference type="InterPro" id="IPR013761">
    <property type="entry name" value="SAM/pointed_sf"/>
</dbReference>
<keyword evidence="2" id="KW-0597">Phosphoprotein</keyword>
<protein>
    <submittedName>
        <fullName evidence="5">GRB2 associated, regulator of MAPK1-like</fullName>
    </submittedName>
</protein>
<dbReference type="AlphaFoldDB" id="A0A8C1JRK6"/>
<accession>A0A8C1JRK6</accession>
<feature type="region of interest" description="Disordered" evidence="3">
    <location>
        <begin position="617"/>
        <end position="675"/>
    </location>
</feature>
<proteinExistence type="inferred from homology"/>
<dbReference type="InterPro" id="IPR052281">
    <property type="entry name" value="GAREM"/>
</dbReference>
<feature type="compositionally biased region" description="Polar residues" evidence="3">
    <location>
        <begin position="622"/>
        <end position="651"/>
    </location>
</feature>
<dbReference type="CDD" id="cd09525">
    <property type="entry name" value="SAM_GAREM"/>
    <property type="match status" value="1"/>
</dbReference>
<reference evidence="5" key="2">
    <citation type="submission" date="2025-09" db="UniProtKB">
        <authorList>
            <consortium name="Ensembl"/>
        </authorList>
    </citation>
    <scope>IDENTIFICATION</scope>
</reference>
<evidence type="ECO:0000256" key="1">
    <source>
        <dbReference type="ARBA" id="ARBA00006392"/>
    </source>
</evidence>
<evidence type="ECO:0000313" key="6">
    <source>
        <dbReference type="Proteomes" id="UP000694427"/>
    </source>
</evidence>
<feature type="domain" description="CABIT" evidence="4">
    <location>
        <begin position="29"/>
        <end position="308"/>
    </location>
</feature>
<keyword evidence="6" id="KW-1185">Reference proteome</keyword>
<dbReference type="Ensembl" id="ENSCCRT00010039522.1">
    <property type="protein sequence ID" value="ENSCCRP00010035979.1"/>
    <property type="gene ID" value="ENSCCRG00010015342.1"/>
</dbReference>
<evidence type="ECO:0000256" key="3">
    <source>
        <dbReference type="SAM" id="MobiDB-lite"/>
    </source>
</evidence>
<comment type="similarity">
    <text evidence="1">Belongs to the GAREM family.</text>
</comment>
<reference evidence="5" key="1">
    <citation type="submission" date="2025-08" db="UniProtKB">
        <authorList>
            <consortium name="Ensembl"/>
        </authorList>
    </citation>
    <scope>IDENTIFICATION</scope>
</reference>
<dbReference type="Gene3D" id="1.10.150.50">
    <property type="entry name" value="Transcription Factor, Ets-1"/>
    <property type="match status" value="1"/>
</dbReference>
<feature type="compositionally biased region" description="Low complexity" evidence="3">
    <location>
        <begin position="514"/>
        <end position="524"/>
    </location>
</feature>
<sequence length="769" mass="84871">MEKLSASINGLSWSSVSLPLDVIVSKFRLPTLVRLSHGENVEGLSEEDVILLHSCRQWTTVTAHSLEEGHYVIGPKIDIPLQYQGKFKLLDQDRDVREPVQYFGSVEEIAGIFPDRVFVMEPITFSVKVVSGEFTEDSELYNFSLQAGDELTLMGQAELLCVQSTREKSRLTALLRRLGKAGGALGRPARTKMPCLICMNHRTNESVSLPFQCRGRFCTRSPQELQMQGGEHTVRSIIERVRLPVNVSVPSRPPRNPYDLHAIREGHRYKLLSIISKTVVLCCILRKEDVMPSHFLLLTDMPRFTLPEGLLRVDASYQQVVLQCALCCQESFNPDDYSRAVREVKTDFSEECLSPRRIRVCVQGYGRDELGTSLEYVTPDWSTEMQEIPYEELWTNQSSGSFGVTSESTVKAEHNLISFHSTTTSLDGTVGSTHVAMVQMEAGRVSRVSTPPPVPPKSEAVKEECRFLNAPPVPPRCAKGPAPSPPVPTRLPKTPPTQTLNPNLSFYSSGLQESSAPRSGSNSPSPDSYSLYCYPCTWADCVTSDPCVSPDPAQPAQACWSHPRGGGAYTSNILNTPLLSTDSAQKNYSTCPRPRPVAQNRFAPFGALNPFANPGHAHASSDWLTTTDRNSPTLIPDLISSTPKEPQTNQGGSEGGRETPPRPIKSSEEDMVVTDPASRSVAVAKGAEGGAGSSWRPPAELCWLSVEEVSSSLRFIGLSDDVIGLFSRERIDGSIFTQLTEEILSEDFKLTKLQVKKIMQFIKGWRPKI</sequence>
<evidence type="ECO:0000313" key="5">
    <source>
        <dbReference type="Ensembl" id="ENSCCRP00010035979.1"/>
    </source>
</evidence>